<comment type="catalytic activity">
    <reaction evidence="10">
        <text>ATP + H2O = ADP + phosphate + H(+)</text>
        <dbReference type="Rhea" id="RHEA:13065"/>
        <dbReference type="ChEBI" id="CHEBI:15377"/>
        <dbReference type="ChEBI" id="CHEBI:15378"/>
        <dbReference type="ChEBI" id="CHEBI:30616"/>
        <dbReference type="ChEBI" id="CHEBI:43474"/>
        <dbReference type="ChEBI" id="CHEBI:456216"/>
    </reaction>
    <physiologicalReaction direction="left-to-right" evidence="10">
        <dbReference type="Rhea" id="RHEA:13066"/>
    </physiologicalReaction>
</comment>
<dbReference type="InterPro" id="IPR047533">
    <property type="entry name" value="RecA-like_PEX6_r2"/>
</dbReference>
<comment type="caution">
    <text evidence="14">The sequence shown here is derived from an EMBL/GenBank/DDBJ whole genome shotgun (WGS) entry which is preliminary data.</text>
</comment>
<keyword evidence="6" id="KW-0067">ATP-binding</keyword>
<dbReference type="GO" id="GO:0005829">
    <property type="term" value="C:cytosol"/>
    <property type="evidence" value="ECO:0007669"/>
    <property type="project" value="TreeGrafter"/>
</dbReference>
<keyword evidence="7" id="KW-0472">Membrane</keyword>
<evidence type="ECO:0000256" key="3">
    <source>
        <dbReference type="ARBA" id="ARBA00022593"/>
    </source>
</evidence>
<dbReference type="EMBL" id="QXFT01000977">
    <property type="protein sequence ID" value="KAE9332195.1"/>
    <property type="molecule type" value="Genomic_DNA"/>
</dbReference>
<accession>A0A6A4EU37</accession>
<evidence type="ECO:0000313" key="12">
    <source>
        <dbReference type="EMBL" id="KAE9036658.1"/>
    </source>
</evidence>
<evidence type="ECO:0000259" key="11">
    <source>
        <dbReference type="SMART" id="SM00382"/>
    </source>
</evidence>
<dbReference type="InterPro" id="IPR050168">
    <property type="entry name" value="AAA_ATPase_domain"/>
</dbReference>
<dbReference type="GO" id="GO:0005524">
    <property type="term" value="F:ATP binding"/>
    <property type="evidence" value="ECO:0007669"/>
    <property type="project" value="UniProtKB-KW"/>
</dbReference>
<dbReference type="GO" id="GO:0016887">
    <property type="term" value="F:ATP hydrolysis activity"/>
    <property type="evidence" value="ECO:0007669"/>
    <property type="project" value="InterPro"/>
</dbReference>
<evidence type="ECO:0000256" key="2">
    <source>
        <dbReference type="ARBA" id="ARBA00006914"/>
    </source>
</evidence>
<dbReference type="InterPro" id="IPR003593">
    <property type="entry name" value="AAA+_ATPase"/>
</dbReference>
<dbReference type="SMART" id="SM00382">
    <property type="entry name" value="AAA"/>
    <property type="match status" value="2"/>
</dbReference>
<evidence type="ECO:0000256" key="9">
    <source>
        <dbReference type="ARBA" id="ARBA00034920"/>
    </source>
</evidence>
<dbReference type="InterPro" id="IPR027417">
    <property type="entry name" value="P-loop_NTPase"/>
</dbReference>
<dbReference type="Proteomes" id="UP000435112">
    <property type="component" value="Unassembled WGS sequence"/>
</dbReference>
<dbReference type="OrthoDB" id="2187at2759"/>
<evidence type="ECO:0000313" key="15">
    <source>
        <dbReference type="Proteomes" id="UP000429607"/>
    </source>
</evidence>
<comment type="subcellular location">
    <subcellularLocation>
        <location evidence="1">Membrane</location>
    </subcellularLocation>
</comment>
<keyword evidence="16" id="KW-1185">Reference proteome</keyword>
<evidence type="ECO:0000256" key="5">
    <source>
        <dbReference type="ARBA" id="ARBA00022801"/>
    </source>
</evidence>
<evidence type="ECO:0000256" key="4">
    <source>
        <dbReference type="ARBA" id="ARBA00022741"/>
    </source>
</evidence>
<proteinExistence type="inferred from homology"/>
<protein>
    <recommendedName>
        <fullName evidence="8">Peroxisomal ATPase PEX6</fullName>
    </recommendedName>
    <alternativeName>
        <fullName evidence="9">Peroxin-6</fullName>
    </alternativeName>
</protein>
<dbReference type="EMBL" id="QXFU01000323">
    <property type="protein sequence ID" value="KAE9036658.1"/>
    <property type="molecule type" value="Genomic_DNA"/>
</dbReference>
<dbReference type="PANTHER" id="PTHR23077">
    <property type="entry name" value="AAA-FAMILY ATPASE"/>
    <property type="match status" value="1"/>
</dbReference>
<evidence type="ECO:0000313" key="17">
    <source>
        <dbReference type="Proteomes" id="UP000435112"/>
    </source>
</evidence>
<dbReference type="GO" id="GO:0005778">
    <property type="term" value="C:peroxisomal membrane"/>
    <property type="evidence" value="ECO:0007669"/>
    <property type="project" value="TreeGrafter"/>
</dbReference>
<gene>
    <name evidence="13" type="ORF">PR001_g6660</name>
    <name evidence="12" type="ORF">PR002_g6973</name>
    <name evidence="14" type="ORF">PR003_g14640</name>
</gene>
<dbReference type="InterPro" id="IPR003959">
    <property type="entry name" value="ATPase_AAA_core"/>
</dbReference>
<dbReference type="SUPFAM" id="SSF52540">
    <property type="entry name" value="P-loop containing nucleoside triphosphate hydrolases"/>
    <property type="match status" value="2"/>
</dbReference>
<dbReference type="PANTHER" id="PTHR23077:SF9">
    <property type="entry name" value="PEROXISOMAL ATPASE PEX6"/>
    <property type="match status" value="1"/>
</dbReference>
<comment type="similarity">
    <text evidence="2">Belongs to the AAA ATPase family.</text>
</comment>
<evidence type="ECO:0000313" key="13">
    <source>
        <dbReference type="EMBL" id="KAE9041348.1"/>
    </source>
</evidence>
<sequence>MSFNCPFLLAYHRRHSPPMWLSSFASAADAEPLAVRARVWSDRSCSSVASCSALDDALTLVATSDVTLLRRLRVVHDSFVTLQFQGRSHVGRLRLVPEPIVDSSDDADADADVTLSPLLAFNLGIPLHSSSATVQLSVRAASPQELGLPVQPSTAFRRKQQEQPAPASYAMIAPLLVSSLSCRQHALLQQRDGLLDAIRAHFAAAKVLQVGDVFAVELRETTQSHVPKENERYREKYAPYKCVEVPAACMLQREGEAAQSVTELMPPTLDLDTSLMFFRVEKLDGDNKDALALTVSDATELMQGSSTSAPSPDEATIKHFMMQSRHRGALAPFDSPLPSTTQQKLYEVLYPAQLCEIPVSVLLSGARGVGKRTLVHQVAKQLGVVTVEVPFTELTGQSELHLLENVRDQVSKAQALSPCLLYISHLFPVEKDNEEAELRIGAVLSECIRSLSQNQHSIPLIACVEDANEVPKFIRQCFLYEMHLEAPDQPKRLEFLKHMSASIALSEDVDLEEVAQLTAGRTYGELSAMLADAGSHAIERILGDETDTSEQSFEDLVFADSDDLPHQCSVSAKDMEEAAKNQQAQASSANIGNASIPNVKWTDVGGLEDVKDEILDVVQLPIKHPELFASGVRQRSGILLYGPPGTGKTLLAKAIATECNLNFLSVKGPELLNMYIGESEKNVRQVFAKARSCRPCILFFDELDSLAPMRGRGSDSGGVMDRVVSQLLTEIDGLSGGGNDQVFVIGATNRPDLLESGLLRPGRFDRLLYLGICNERSAQLKVLKAQTRKFTLAEDANLEAVIEHCPTNFTGADFYALSSSALAAALKDRVEALDQQLDVINAEDCYSSSPMTIRLLLNRLSPEELRVPVSQEHFMTALSQVVPSVSPAEIQHYENLKKQYSSRQA</sequence>
<evidence type="ECO:0000313" key="16">
    <source>
        <dbReference type="Proteomes" id="UP000434957"/>
    </source>
</evidence>
<reference evidence="14 16" key="1">
    <citation type="submission" date="2018-08" db="EMBL/GenBank/DDBJ databases">
        <title>Genomic investigation of the strawberry pathogen Phytophthora fragariae indicates pathogenicity is determined by transcriptional variation in three key races.</title>
        <authorList>
            <person name="Adams T.M."/>
            <person name="Armitage A.D."/>
            <person name="Sobczyk M.K."/>
            <person name="Bates H.J."/>
            <person name="Dunwell J.M."/>
            <person name="Nellist C.F."/>
            <person name="Harrison R.J."/>
        </authorList>
    </citation>
    <scope>NUCLEOTIDE SEQUENCE [LARGE SCALE GENOMIC DNA]</scope>
    <source>
        <strain evidence="13 15">SCRP249</strain>
        <strain evidence="12 17">SCRP324</strain>
        <strain evidence="14 16">SCRP333</strain>
    </source>
</reference>
<dbReference type="Proteomes" id="UP000429607">
    <property type="component" value="Unassembled WGS sequence"/>
</dbReference>
<dbReference type="AlphaFoldDB" id="A0A6A4EU37"/>
<dbReference type="GO" id="GO:0016558">
    <property type="term" value="P:protein import into peroxisome matrix"/>
    <property type="evidence" value="ECO:0007669"/>
    <property type="project" value="TreeGrafter"/>
</dbReference>
<evidence type="ECO:0000256" key="7">
    <source>
        <dbReference type="ARBA" id="ARBA00023136"/>
    </source>
</evidence>
<evidence type="ECO:0000256" key="10">
    <source>
        <dbReference type="ARBA" id="ARBA00048778"/>
    </source>
</evidence>
<evidence type="ECO:0000256" key="6">
    <source>
        <dbReference type="ARBA" id="ARBA00022840"/>
    </source>
</evidence>
<dbReference type="CDD" id="cd19527">
    <property type="entry name" value="RecA-like_PEX6_r2"/>
    <property type="match status" value="1"/>
</dbReference>
<organism evidence="14 16">
    <name type="scientific">Phytophthora rubi</name>
    <dbReference type="NCBI Taxonomy" id="129364"/>
    <lineage>
        <taxon>Eukaryota</taxon>
        <taxon>Sar</taxon>
        <taxon>Stramenopiles</taxon>
        <taxon>Oomycota</taxon>
        <taxon>Peronosporomycetes</taxon>
        <taxon>Peronosporales</taxon>
        <taxon>Peronosporaceae</taxon>
        <taxon>Phytophthora</taxon>
    </lineage>
</organism>
<dbReference type="Gene3D" id="3.40.50.300">
    <property type="entry name" value="P-loop containing nucleotide triphosphate hydrolases"/>
    <property type="match status" value="2"/>
</dbReference>
<keyword evidence="4" id="KW-0547">Nucleotide-binding</keyword>
<dbReference type="EMBL" id="QXFV01000316">
    <property type="protein sequence ID" value="KAE9041348.1"/>
    <property type="molecule type" value="Genomic_DNA"/>
</dbReference>
<feature type="domain" description="AAA+ ATPase" evidence="11">
    <location>
        <begin position="634"/>
        <end position="774"/>
    </location>
</feature>
<dbReference type="Pfam" id="PF00004">
    <property type="entry name" value="AAA"/>
    <property type="match status" value="2"/>
</dbReference>
<name>A0A6A4EU37_9STRA</name>
<keyword evidence="3" id="KW-0962">Peroxisome biogenesis</keyword>
<evidence type="ECO:0000256" key="8">
    <source>
        <dbReference type="ARBA" id="ARBA00034811"/>
    </source>
</evidence>
<feature type="domain" description="AAA+ ATPase" evidence="11">
    <location>
        <begin position="357"/>
        <end position="488"/>
    </location>
</feature>
<keyword evidence="5" id="KW-0378">Hydrolase</keyword>
<dbReference type="Gene3D" id="1.10.8.60">
    <property type="match status" value="2"/>
</dbReference>
<evidence type="ECO:0000256" key="1">
    <source>
        <dbReference type="ARBA" id="ARBA00004370"/>
    </source>
</evidence>
<dbReference type="FunFam" id="3.40.50.300:FF:000109">
    <property type="entry name" value="Peroxisomal biogenesis factor 6"/>
    <property type="match status" value="1"/>
</dbReference>
<dbReference type="Proteomes" id="UP000434957">
    <property type="component" value="Unassembled WGS sequence"/>
</dbReference>
<evidence type="ECO:0000313" key="14">
    <source>
        <dbReference type="EMBL" id="KAE9332195.1"/>
    </source>
</evidence>